<proteinExistence type="predicted"/>
<sequence>MSTPIALTLTLSPDNPSNTTIFDPDNKALYTVHTTHDKETVTHVKNAEDEELASLEWHDVLPDKVTVGHKAPTSLRDWLHTSLASAKKRNGCDASFKDDSGRKYKWRGNSPGHSLELFAEDDGYQEPIARSIRSLRTRNGGLQRPMQFLLTERAVQIRNVVVISFLFLEKGRRVNEKTSQNMANVMAAPPLSAVTGYDYNVRDGGVGH</sequence>
<reference evidence="2" key="1">
    <citation type="submission" date="2019-01" db="EMBL/GenBank/DDBJ databases">
        <title>Draft genome sequences of three monokaryotic isolates of the white-rot basidiomycete fungus Dichomitus squalens.</title>
        <authorList>
            <consortium name="DOE Joint Genome Institute"/>
            <person name="Lopez S.C."/>
            <person name="Andreopoulos B."/>
            <person name="Pangilinan J."/>
            <person name="Lipzen A."/>
            <person name="Riley R."/>
            <person name="Ahrendt S."/>
            <person name="Ng V."/>
            <person name="Barry K."/>
            <person name="Daum C."/>
            <person name="Grigoriev I.V."/>
            <person name="Hilden K.S."/>
            <person name="Makela M.R."/>
            <person name="de Vries R.P."/>
        </authorList>
    </citation>
    <scope>NUCLEOTIDE SEQUENCE [LARGE SCALE GENOMIC DNA]</scope>
    <source>
        <strain evidence="2">OM18370.1</strain>
    </source>
</reference>
<dbReference type="EMBL" id="ML143402">
    <property type="protein sequence ID" value="TBU31028.1"/>
    <property type="molecule type" value="Genomic_DNA"/>
</dbReference>
<evidence type="ECO:0000313" key="2">
    <source>
        <dbReference type="EMBL" id="TBU31028.1"/>
    </source>
</evidence>
<gene>
    <name evidence="2" type="ORF">BD311DRAFT_776484</name>
</gene>
<organism evidence="2">
    <name type="scientific">Dichomitus squalens</name>
    <dbReference type="NCBI Taxonomy" id="114155"/>
    <lineage>
        <taxon>Eukaryota</taxon>
        <taxon>Fungi</taxon>
        <taxon>Dikarya</taxon>
        <taxon>Basidiomycota</taxon>
        <taxon>Agaricomycotina</taxon>
        <taxon>Agaricomycetes</taxon>
        <taxon>Polyporales</taxon>
        <taxon>Polyporaceae</taxon>
        <taxon>Dichomitus</taxon>
    </lineage>
</organism>
<dbReference type="AlphaFoldDB" id="A0A4Q9MUX0"/>
<dbReference type="Pfam" id="PF20236">
    <property type="entry name" value="DUF6593"/>
    <property type="match status" value="1"/>
</dbReference>
<dbReference type="InterPro" id="IPR046528">
    <property type="entry name" value="DUF6593"/>
</dbReference>
<accession>A0A4Q9MUX0</accession>
<dbReference type="OrthoDB" id="3256331at2759"/>
<dbReference type="Proteomes" id="UP000292957">
    <property type="component" value="Unassembled WGS sequence"/>
</dbReference>
<evidence type="ECO:0000259" key="1">
    <source>
        <dbReference type="Pfam" id="PF20236"/>
    </source>
</evidence>
<protein>
    <recommendedName>
        <fullName evidence="1">DUF6593 domain-containing protein</fullName>
    </recommendedName>
</protein>
<feature type="domain" description="DUF6593" evidence="1">
    <location>
        <begin position="14"/>
        <end position="173"/>
    </location>
</feature>
<name>A0A4Q9MUX0_9APHY</name>